<comment type="caution">
    <text evidence="2">The sequence shown here is derived from an EMBL/GenBank/DDBJ whole genome shotgun (WGS) entry which is preliminary data.</text>
</comment>
<dbReference type="GO" id="GO:0072583">
    <property type="term" value="P:clathrin-dependent endocytosis"/>
    <property type="evidence" value="ECO:0007669"/>
    <property type="project" value="InterPro"/>
</dbReference>
<dbReference type="GO" id="GO:0032050">
    <property type="term" value="F:clathrin heavy chain binding"/>
    <property type="evidence" value="ECO:0007669"/>
    <property type="project" value="TreeGrafter"/>
</dbReference>
<dbReference type="GO" id="GO:0048268">
    <property type="term" value="P:clathrin coat assembly"/>
    <property type="evidence" value="ECO:0007669"/>
    <property type="project" value="InterPro"/>
</dbReference>
<dbReference type="GO" id="GO:0005905">
    <property type="term" value="C:clathrin-coated pit"/>
    <property type="evidence" value="ECO:0007669"/>
    <property type="project" value="TreeGrafter"/>
</dbReference>
<name>A0AAN9X8Q9_PSOTE</name>
<dbReference type="EMBL" id="JAYMYS010000008">
    <property type="protein sequence ID" value="KAK7385349.1"/>
    <property type="molecule type" value="Genomic_DNA"/>
</dbReference>
<evidence type="ECO:0000259" key="1">
    <source>
        <dbReference type="Pfam" id="PF07651"/>
    </source>
</evidence>
<dbReference type="SUPFAM" id="SSF48464">
    <property type="entry name" value="ENTH/VHS domain"/>
    <property type="match status" value="1"/>
</dbReference>
<dbReference type="PANTHER" id="PTHR22951">
    <property type="entry name" value="CLATHRIN ASSEMBLY PROTEIN"/>
    <property type="match status" value="1"/>
</dbReference>
<dbReference type="GO" id="GO:0005546">
    <property type="term" value="F:phosphatidylinositol-4,5-bisphosphate binding"/>
    <property type="evidence" value="ECO:0007669"/>
    <property type="project" value="TreeGrafter"/>
</dbReference>
<dbReference type="InterPro" id="IPR008942">
    <property type="entry name" value="ENTH_VHS"/>
</dbReference>
<dbReference type="InterPro" id="IPR045192">
    <property type="entry name" value="AP180-like"/>
</dbReference>
<dbReference type="Gene3D" id="1.25.40.90">
    <property type="match status" value="1"/>
</dbReference>
<proteinExistence type="predicted"/>
<dbReference type="GO" id="GO:0030136">
    <property type="term" value="C:clathrin-coated vesicle"/>
    <property type="evidence" value="ECO:0007669"/>
    <property type="project" value="TreeGrafter"/>
</dbReference>
<organism evidence="2 3">
    <name type="scientific">Psophocarpus tetragonolobus</name>
    <name type="common">Winged bean</name>
    <name type="synonym">Dolichos tetragonolobus</name>
    <dbReference type="NCBI Taxonomy" id="3891"/>
    <lineage>
        <taxon>Eukaryota</taxon>
        <taxon>Viridiplantae</taxon>
        <taxon>Streptophyta</taxon>
        <taxon>Embryophyta</taxon>
        <taxon>Tracheophyta</taxon>
        <taxon>Spermatophyta</taxon>
        <taxon>Magnoliopsida</taxon>
        <taxon>eudicotyledons</taxon>
        <taxon>Gunneridae</taxon>
        <taxon>Pentapetalae</taxon>
        <taxon>rosids</taxon>
        <taxon>fabids</taxon>
        <taxon>Fabales</taxon>
        <taxon>Fabaceae</taxon>
        <taxon>Papilionoideae</taxon>
        <taxon>50 kb inversion clade</taxon>
        <taxon>NPAAA clade</taxon>
        <taxon>indigoferoid/millettioid clade</taxon>
        <taxon>Phaseoleae</taxon>
        <taxon>Psophocarpus</taxon>
    </lineage>
</organism>
<feature type="domain" description="AP180 N-terminal homology (ANTH)" evidence="1">
    <location>
        <begin position="36"/>
        <end position="102"/>
    </location>
</feature>
<reference evidence="2 3" key="1">
    <citation type="submission" date="2024-01" db="EMBL/GenBank/DDBJ databases">
        <title>The genomes of 5 underutilized Papilionoideae crops provide insights into root nodulation and disease resistanc.</title>
        <authorList>
            <person name="Jiang F."/>
        </authorList>
    </citation>
    <scope>NUCLEOTIDE SEQUENCE [LARGE SCALE GENOMIC DNA]</scope>
    <source>
        <strain evidence="2">DUOXIRENSHENG_FW03</strain>
        <tissue evidence="2">Leaves</tissue>
    </source>
</reference>
<dbReference type="Proteomes" id="UP001386955">
    <property type="component" value="Unassembled WGS sequence"/>
</dbReference>
<dbReference type="GO" id="GO:0006900">
    <property type="term" value="P:vesicle budding from membrane"/>
    <property type="evidence" value="ECO:0007669"/>
    <property type="project" value="TreeGrafter"/>
</dbReference>
<protein>
    <recommendedName>
        <fullName evidence="1">AP180 N-terminal homology (ANTH) domain-containing protein</fullName>
    </recommendedName>
</protein>
<dbReference type="InterPro" id="IPR011417">
    <property type="entry name" value="ANTH_dom"/>
</dbReference>
<dbReference type="GO" id="GO:0005545">
    <property type="term" value="F:1-phosphatidylinositol binding"/>
    <property type="evidence" value="ECO:0007669"/>
    <property type="project" value="TreeGrafter"/>
</dbReference>
<sequence>MSRSKRLRNVVQNFKDKTSVIVASLSLKRHVSSVLVHVLRATTHRLNSPPSEFHIAAVLSAGRGSYLKPRTCIDTLMDRLHKTQSATVALKCLFTLHNIVSHAPESLHLQRIDLVYNVVRLVCEDYGRVQRVISSRVQICAKRVDDFGVDELREFVGCLKRLEECRERFVALFVNRKRNDAFWDLIGAIRNKGLAVMEGKWLTVVKGKDEFYESTRFTNPFLEPGEILYASPPGWRVSTWPSESCFG</sequence>
<keyword evidence="3" id="KW-1185">Reference proteome</keyword>
<evidence type="ECO:0000313" key="2">
    <source>
        <dbReference type="EMBL" id="KAK7385349.1"/>
    </source>
</evidence>
<accession>A0AAN9X8Q9</accession>
<dbReference type="AlphaFoldDB" id="A0AAN9X8Q9"/>
<dbReference type="PANTHER" id="PTHR22951:SF24">
    <property type="entry name" value="ENTH DOMAIN-CONTAINING PROTEIN"/>
    <property type="match status" value="1"/>
</dbReference>
<evidence type="ECO:0000313" key="3">
    <source>
        <dbReference type="Proteomes" id="UP001386955"/>
    </source>
</evidence>
<gene>
    <name evidence="2" type="ORF">VNO78_31065</name>
</gene>
<dbReference type="GO" id="GO:0000149">
    <property type="term" value="F:SNARE binding"/>
    <property type="evidence" value="ECO:0007669"/>
    <property type="project" value="TreeGrafter"/>
</dbReference>
<dbReference type="Pfam" id="PF07651">
    <property type="entry name" value="ANTH"/>
    <property type="match status" value="1"/>
</dbReference>